<sequence length="109" mass="11682">MTGFFVDPDSIDGNSHLLAEQAGLLQEGRLDGDTATMARPPRAHPAVGGEVEKFTNFAADQCRDLVALLGALATKLRAVGEEHVTVDGHVRDELERFLTSGVFVPPGKR</sequence>
<comment type="caution">
    <text evidence="1">The sequence shown here is derived from an EMBL/GenBank/DDBJ whole genome shotgun (WGS) entry which is preliminary data.</text>
</comment>
<keyword evidence="2" id="KW-1185">Reference proteome</keyword>
<dbReference type="RefSeq" id="WP_009950294.1">
    <property type="nucleotide sequence ID" value="NZ_BAAAGS010000074.1"/>
</dbReference>
<evidence type="ECO:0000313" key="2">
    <source>
        <dbReference type="Proteomes" id="UP001500729"/>
    </source>
</evidence>
<gene>
    <name evidence="1" type="ORF">GCM10009533_63990</name>
</gene>
<proteinExistence type="predicted"/>
<dbReference type="Proteomes" id="UP001500729">
    <property type="component" value="Unassembled WGS sequence"/>
</dbReference>
<reference evidence="2" key="1">
    <citation type="journal article" date="2019" name="Int. J. Syst. Evol. Microbiol.">
        <title>The Global Catalogue of Microorganisms (GCM) 10K type strain sequencing project: providing services to taxonomists for standard genome sequencing and annotation.</title>
        <authorList>
            <consortium name="The Broad Institute Genomics Platform"/>
            <consortium name="The Broad Institute Genome Sequencing Center for Infectious Disease"/>
            <person name="Wu L."/>
            <person name="Ma J."/>
        </authorList>
    </citation>
    <scope>NUCLEOTIDE SEQUENCE [LARGE SCALE GENOMIC DNA]</scope>
    <source>
        <strain evidence="2">JCM 10303</strain>
    </source>
</reference>
<name>A0ABP3P705_SACER</name>
<accession>A0ABP3P705</accession>
<organism evidence="1 2">
    <name type="scientific">Saccharopolyspora erythraea</name>
    <name type="common">Streptomyces erythraeus</name>
    <dbReference type="NCBI Taxonomy" id="1836"/>
    <lineage>
        <taxon>Bacteria</taxon>
        <taxon>Bacillati</taxon>
        <taxon>Actinomycetota</taxon>
        <taxon>Actinomycetes</taxon>
        <taxon>Pseudonocardiales</taxon>
        <taxon>Pseudonocardiaceae</taxon>
        <taxon>Saccharopolyspora</taxon>
    </lineage>
</organism>
<evidence type="ECO:0000313" key="1">
    <source>
        <dbReference type="EMBL" id="GAA0557611.1"/>
    </source>
</evidence>
<protein>
    <submittedName>
        <fullName evidence="1">Uncharacterized protein</fullName>
    </submittedName>
</protein>
<dbReference type="EMBL" id="BAAAGS010000074">
    <property type="protein sequence ID" value="GAA0557611.1"/>
    <property type="molecule type" value="Genomic_DNA"/>
</dbReference>